<gene>
    <name evidence="3" type="ORF">DJ70_06760</name>
</gene>
<proteinExistence type="predicted"/>
<feature type="compositionally biased region" description="Basic and acidic residues" evidence="1">
    <location>
        <begin position="248"/>
        <end position="263"/>
    </location>
</feature>
<feature type="compositionally biased region" description="Low complexity" evidence="1">
    <location>
        <begin position="346"/>
        <end position="359"/>
    </location>
</feature>
<reference evidence="3 4" key="1">
    <citation type="journal article" date="2014" name="Front. Microbiol.">
        <title>Population and genomic analysis of the genus Halorubrum.</title>
        <authorList>
            <person name="Fullmer M.S."/>
            <person name="Soucy S.M."/>
            <person name="Swithers K.S."/>
            <person name="Makkay A.M."/>
            <person name="Wheeler R."/>
            <person name="Ventosa A."/>
            <person name="Gogarten J.P."/>
            <person name="Papke R.T."/>
        </authorList>
    </citation>
    <scope>NUCLEOTIDE SEQUENCE [LARGE SCALE GENOMIC DNA]</scope>
    <source>
        <strain evidence="3 4">Cb34</strain>
    </source>
</reference>
<accession>A0A256ILR4</accession>
<dbReference type="RefSeq" id="WP_094531336.1">
    <property type="nucleotide sequence ID" value="NZ_NHPJ01000069.1"/>
</dbReference>
<dbReference type="Pfam" id="PF23428">
    <property type="entry name" value="DUF7115"/>
    <property type="match status" value="1"/>
</dbReference>
<organism evidence="3 4">
    <name type="scientific">Halorubrum halodurans</name>
    <dbReference type="NCBI Taxonomy" id="1383851"/>
    <lineage>
        <taxon>Archaea</taxon>
        <taxon>Methanobacteriati</taxon>
        <taxon>Methanobacteriota</taxon>
        <taxon>Stenosarchaea group</taxon>
        <taxon>Halobacteria</taxon>
        <taxon>Halobacteriales</taxon>
        <taxon>Haloferacaceae</taxon>
        <taxon>Halorubrum</taxon>
    </lineage>
</organism>
<dbReference type="AlphaFoldDB" id="A0A256ILR4"/>
<name>A0A256ILR4_9EURY</name>
<dbReference type="InterPro" id="IPR055539">
    <property type="entry name" value="DUF7115"/>
</dbReference>
<evidence type="ECO:0000313" key="4">
    <source>
        <dbReference type="Proteomes" id="UP000216308"/>
    </source>
</evidence>
<dbReference type="EMBL" id="NHPJ01000069">
    <property type="protein sequence ID" value="OYR57092.1"/>
    <property type="molecule type" value="Genomic_DNA"/>
</dbReference>
<feature type="region of interest" description="Disordered" evidence="1">
    <location>
        <begin position="215"/>
        <end position="377"/>
    </location>
</feature>
<feature type="compositionally biased region" description="Gly residues" evidence="1">
    <location>
        <begin position="287"/>
        <end position="299"/>
    </location>
</feature>
<protein>
    <recommendedName>
        <fullName evidence="2">DUF7115 domain-containing protein</fullName>
    </recommendedName>
</protein>
<evidence type="ECO:0000313" key="3">
    <source>
        <dbReference type="EMBL" id="OYR57092.1"/>
    </source>
</evidence>
<sequence>MSLPELLSGAAGDEEVVARVPLGGDDLLAVTPTRTLVYRADGLLSDETVEEYSHDAERIAVSTGRRKSKVVFGYGLDGEETLSVPSKRLDDVVHPVLAGVLSARGVTGPGESVERTFRFSELTLVVTDSRLVKHVGSAVWDEEFEEFPYADLTDLDFEEGTVATAVVLAHDGRSERFKAPNESARAVKESLVDAVCSFHGVGSLEELRVTVADDADDAAEEPSSTTDFGEGPDPLSASPAADAEAAAEAERRLETSSDPDRATGSDPATGTDADRRAATDVDRGGADSTGGRGGAGGTAGNANTAGGNAADGNDPLGDEFGTAEPHGSTGAADGSTDRSNAAGATESADPAEPAGASDSADADGFEGSPFESAGVEDDDLAAEVAALRQTVEAQSATIERQSELIERLIEELRQGR</sequence>
<dbReference type="Proteomes" id="UP000216308">
    <property type="component" value="Unassembled WGS sequence"/>
</dbReference>
<feature type="compositionally biased region" description="Basic and acidic residues" evidence="1">
    <location>
        <begin position="272"/>
        <end position="285"/>
    </location>
</feature>
<keyword evidence="4" id="KW-1185">Reference proteome</keyword>
<dbReference type="OrthoDB" id="307384at2157"/>
<feature type="compositionally biased region" description="Low complexity" evidence="1">
    <location>
        <begin position="300"/>
        <end position="314"/>
    </location>
</feature>
<feature type="domain" description="DUF7115" evidence="2">
    <location>
        <begin position="1"/>
        <end position="107"/>
    </location>
</feature>
<comment type="caution">
    <text evidence="3">The sequence shown here is derived from an EMBL/GenBank/DDBJ whole genome shotgun (WGS) entry which is preliminary data.</text>
</comment>
<feature type="compositionally biased region" description="Low complexity" evidence="1">
    <location>
        <begin position="233"/>
        <end position="246"/>
    </location>
</feature>
<evidence type="ECO:0000259" key="2">
    <source>
        <dbReference type="Pfam" id="PF23428"/>
    </source>
</evidence>
<evidence type="ECO:0000256" key="1">
    <source>
        <dbReference type="SAM" id="MobiDB-lite"/>
    </source>
</evidence>